<dbReference type="Proteomes" id="UP000005856">
    <property type="component" value="Unassembled WGS sequence"/>
</dbReference>
<reference evidence="1 2" key="1">
    <citation type="submission" date="2007-06" db="EMBL/GenBank/DDBJ databases">
        <authorList>
            <person name="Green D."/>
            <person name="Ferriera S."/>
            <person name="Johnson J."/>
            <person name="Kravitz S."/>
            <person name="Beeson K."/>
            <person name="Sutton G."/>
            <person name="Rogers Y.-H."/>
            <person name="Friedman R."/>
            <person name="Frazier M."/>
            <person name="Venter J.C."/>
        </authorList>
    </citation>
    <scope>NUCLEOTIDE SEQUENCE [LARGE SCALE GENOMIC DNA]</scope>
    <source>
        <strain evidence="1 2">DG893</strain>
    </source>
</reference>
<comment type="caution">
    <text evidence="1">The sequence shown here is derived from an EMBL/GenBank/DDBJ whole genome shotgun (WGS) entry which is preliminary data.</text>
</comment>
<dbReference type="STRING" id="443152.MDG893_12149"/>
<name>A6F4W0_9GAMM</name>
<protein>
    <submittedName>
        <fullName evidence="1">Uncharacterized protein</fullName>
    </submittedName>
</protein>
<evidence type="ECO:0000313" key="1">
    <source>
        <dbReference type="EMBL" id="EDM46211.1"/>
    </source>
</evidence>
<evidence type="ECO:0000313" key="2">
    <source>
        <dbReference type="Proteomes" id="UP000005856"/>
    </source>
</evidence>
<keyword evidence="2" id="KW-1185">Reference proteome</keyword>
<dbReference type="AlphaFoldDB" id="A6F4W0"/>
<accession>A6F4W0</accession>
<dbReference type="EMBL" id="ABCP01000048">
    <property type="protein sequence ID" value="EDM46211.1"/>
    <property type="molecule type" value="Genomic_DNA"/>
</dbReference>
<proteinExistence type="predicted"/>
<organism evidence="1 2">
    <name type="scientific">Marinobacter algicola DG893</name>
    <dbReference type="NCBI Taxonomy" id="443152"/>
    <lineage>
        <taxon>Bacteria</taxon>
        <taxon>Pseudomonadati</taxon>
        <taxon>Pseudomonadota</taxon>
        <taxon>Gammaproteobacteria</taxon>
        <taxon>Pseudomonadales</taxon>
        <taxon>Marinobacteraceae</taxon>
        <taxon>Marinobacter</taxon>
    </lineage>
</organism>
<sequence length="36" mass="4009">MIIIIINGLSRPEEGPAVFICKIQKHKSEKRVDSTG</sequence>
<gene>
    <name evidence="1" type="ORF">MDG893_12149</name>
</gene>